<reference evidence="3 4" key="1">
    <citation type="journal article" date="2023" name="PLoS ONE">
        <title>Cytospora paraplurivora sp. nov. isolated from orchards with fruit tree decline syndrome in Ontario, Canada.</title>
        <authorList>
            <person name="Ilyukhin E."/>
            <person name="Nguyen H.D.T."/>
            <person name="Castle A.J."/>
            <person name="Ellouze W."/>
        </authorList>
    </citation>
    <scope>NUCLEOTIDE SEQUENCE [LARGE SCALE GENOMIC DNA]</scope>
    <source>
        <strain evidence="3 4">FDS-564</strain>
    </source>
</reference>
<dbReference type="Proteomes" id="UP001320245">
    <property type="component" value="Unassembled WGS sequence"/>
</dbReference>
<feature type="signal peptide" evidence="1">
    <location>
        <begin position="1"/>
        <end position="25"/>
    </location>
</feature>
<dbReference type="CDD" id="cd06121">
    <property type="entry name" value="cupin_YML079wp"/>
    <property type="match status" value="1"/>
</dbReference>
<evidence type="ECO:0000313" key="4">
    <source>
        <dbReference type="Proteomes" id="UP001320245"/>
    </source>
</evidence>
<evidence type="ECO:0000256" key="1">
    <source>
        <dbReference type="SAM" id="SignalP"/>
    </source>
</evidence>
<gene>
    <name evidence="3" type="ORF">SLS53_001878</name>
</gene>
<dbReference type="PANTHER" id="PTHR33387">
    <property type="entry name" value="RMLC-LIKE JELLY ROLL FOLD PROTEIN"/>
    <property type="match status" value="1"/>
</dbReference>
<dbReference type="InterPro" id="IPR039935">
    <property type="entry name" value="YML079W-like"/>
</dbReference>
<dbReference type="EMBL" id="JAJSPL020000005">
    <property type="protein sequence ID" value="KAK7746691.1"/>
    <property type="molecule type" value="Genomic_DNA"/>
</dbReference>
<evidence type="ECO:0000259" key="2">
    <source>
        <dbReference type="Pfam" id="PF06172"/>
    </source>
</evidence>
<dbReference type="SUPFAM" id="SSF51182">
    <property type="entry name" value="RmlC-like cupins"/>
    <property type="match status" value="1"/>
</dbReference>
<keyword evidence="4" id="KW-1185">Reference proteome</keyword>
<keyword evidence="1" id="KW-0732">Signal</keyword>
<dbReference type="InterPro" id="IPR011051">
    <property type="entry name" value="RmlC_Cupin_sf"/>
</dbReference>
<accession>A0AAN9YJQ9</accession>
<dbReference type="Gene3D" id="2.60.120.10">
    <property type="entry name" value="Jelly Rolls"/>
    <property type="match status" value="1"/>
</dbReference>
<dbReference type="Pfam" id="PF06172">
    <property type="entry name" value="Cupin_5"/>
    <property type="match status" value="1"/>
</dbReference>
<dbReference type="InterPro" id="IPR014710">
    <property type="entry name" value="RmlC-like_jellyroll"/>
</dbReference>
<name>A0AAN9YJQ9_9PEZI</name>
<dbReference type="AlphaFoldDB" id="A0AAN9YJQ9"/>
<comment type="caution">
    <text evidence="3">The sequence shown here is derived from an EMBL/GenBank/DDBJ whole genome shotgun (WGS) entry which is preliminary data.</text>
</comment>
<evidence type="ECO:0000313" key="3">
    <source>
        <dbReference type="EMBL" id="KAK7746691.1"/>
    </source>
</evidence>
<sequence length="312" mass="35245">MPSPWYSITLLGLLMLMFSPHAVLSRPGFASPPIGSTSINDRPAQDIIERLNLIPNDEKGYYAQTFEDPYYIPVLNRSASTAIYYLLEGSDGESVWHRVDAVEVWHYYAGAPLVLSLSYDDGQPLRNTTLGPDIFDNQQPQVVIQKGEWQQARSLGNWTLVGTTVIQETITAFVENNTAAVKKKDVSLFSSVLSDNCVKMYRPHSFVNKYPQFFKAQITNAEYEAQMSMELHTMLDVAQTVTRTVIDAHQRLANVWIEKTVYTVDGSTSSVEVIYDLEFTQDGKQISQYIEFVDTFESVKVLEQMLEKVGAK</sequence>
<protein>
    <recommendedName>
        <fullName evidence="2">DUF985 domain-containing protein</fullName>
    </recommendedName>
</protein>
<dbReference type="InterPro" id="IPR009327">
    <property type="entry name" value="Cupin_DUF985"/>
</dbReference>
<proteinExistence type="predicted"/>
<feature type="chain" id="PRO_5042948279" description="DUF985 domain-containing protein" evidence="1">
    <location>
        <begin position="26"/>
        <end position="312"/>
    </location>
</feature>
<feature type="domain" description="DUF985" evidence="2">
    <location>
        <begin position="45"/>
        <end position="166"/>
    </location>
</feature>
<organism evidence="3 4">
    <name type="scientific">Cytospora paraplurivora</name>
    <dbReference type="NCBI Taxonomy" id="2898453"/>
    <lineage>
        <taxon>Eukaryota</taxon>
        <taxon>Fungi</taxon>
        <taxon>Dikarya</taxon>
        <taxon>Ascomycota</taxon>
        <taxon>Pezizomycotina</taxon>
        <taxon>Sordariomycetes</taxon>
        <taxon>Sordariomycetidae</taxon>
        <taxon>Diaporthales</taxon>
        <taxon>Cytosporaceae</taxon>
        <taxon>Cytospora</taxon>
    </lineage>
</organism>
<dbReference type="PANTHER" id="PTHR33387:SF3">
    <property type="entry name" value="DUF985 DOMAIN-CONTAINING PROTEIN"/>
    <property type="match status" value="1"/>
</dbReference>